<keyword evidence="7 14" id="KW-1133">Transmembrane helix</keyword>
<feature type="repeat" description="FG-GAP" evidence="13">
    <location>
        <begin position="286"/>
        <end position="338"/>
    </location>
</feature>
<keyword evidence="10" id="KW-1015">Disulfide bond</keyword>
<dbReference type="SUPFAM" id="SSF69179">
    <property type="entry name" value="Integrin domains"/>
    <property type="match status" value="3"/>
</dbReference>
<dbReference type="PANTHER" id="PTHR23220">
    <property type="entry name" value="INTEGRIN ALPHA"/>
    <property type="match status" value="1"/>
</dbReference>
<dbReference type="InterPro" id="IPR013519">
    <property type="entry name" value="Int_alpha_beta-p"/>
</dbReference>
<dbReference type="Pfam" id="PF08441">
    <property type="entry name" value="Integrin_A_Ig_1"/>
    <property type="match status" value="1"/>
</dbReference>
<keyword evidence="19" id="KW-1185">Reference proteome</keyword>
<feature type="repeat" description="FG-GAP" evidence="13">
    <location>
        <begin position="231"/>
        <end position="285"/>
    </location>
</feature>
<protein>
    <submittedName>
        <fullName evidence="18">Integrin alpha pat-2</fullName>
    </submittedName>
</protein>
<evidence type="ECO:0000256" key="9">
    <source>
        <dbReference type="ARBA" id="ARBA00023136"/>
    </source>
</evidence>
<dbReference type="Gene3D" id="2.130.10.130">
    <property type="entry name" value="Integrin alpha, N-terminal"/>
    <property type="match status" value="1"/>
</dbReference>
<evidence type="ECO:0000259" key="15">
    <source>
        <dbReference type="Pfam" id="PF08441"/>
    </source>
</evidence>
<dbReference type="PRINTS" id="PR01185">
    <property type="entry name" value="INTEGRINA"/>
</dbReference>
<dbReference type="FunFam" id="1.20.5.930:FF:000001">
    <property type="entry name" value="Integrin subunit alpha V"/>
    <property type="match status" value="1"/>
</dbReference>
<dbReference type="AlphaFoldDB" id="A0A0B2W4L9"/>
<dbReference type="InterPro" id="IPR048285">
    <property type="entry name" value="Integrin_alpha_Ig-like_2"/>
</dbReference>
<comment type="caution">
    <text evidence="18">The sequence shown here is derived from an EMBL/GenBank/DDBJ whole genome shotgun (WGS) entry which is preliminary data.</text>
</comment>
<evidence type="ECO:0000256" key="1">
    <source>
        <dbReference type="ARBA" id="ARBA00004479"/>
    </source>
</evidence>
<dbReference type="InterPro" id="IPR032695">
    <property type="entry name" value="Integrin_dom_sf"/>
</dbReference>
<proteinExistence type="inferred from homology"/>
<feature type="repeat" description="FG-GAP" evidence="13">
    <location>
        <begin position="85"/>
        <end position="148"/>
    </location>
</feature>
<comment type="caution">
    <text evidence="14">Lacks conserved residue(s) required for the propagation of feature annotation.</text>
</comment>
<feature type="repeat" description="FG-GAP" evidence="13">
    <location>
        <begin position="476"/>
        <end position="538"/>
    </location>
</feature>
<dbReference type="EMBL" id="JPKZ01000200">
    <property type="protein sequence ID" value="KHN88614.1"/>
    <property type="molecule type" value="Genomic_DNA"/>
</dbReference>
<evidence type="ECO:0000256" key="2">
    <source>
        <dbReference type="ARBA" id="ARBA00008054"/>
    </source>
</evidence>
<feature type="repeat" description="FG-GAP" evidence="13">
    <location>
        <begin position="414"/>
        <end position="472"/>
    </location>
</feature>
<dbReference type="STRING" id="6265.A0A0B2W4L9"/>
<evidence type="ECO:0000259" key="17">
    <source>
        <dbReference type="Pfam" id="PF20806"/>
    </source>
</evidence>
<evidence type="ECO:0000256" key="8">
    <source>
        <dbReference type="ARBA" id="ARBA00023037"/>
    </source>
</evidence>
<dbReference type="InterPro" id="IPR028994">
    <property type="entry name" value="Integrin_alpha_N"/>
</dbReference>
<organism evidence="18 19">
    <name type="scientific">Toxocara canis</name>
    <name type="common">Canine roundworm</name>
    <dbReference type="NCBI Taxonomy" id="6265"/>
    <lineage>
        <taxon>Eukaryota</taxon>
        <taxon>Metazoa</taxon>
        <taxon>Ecdysozoa</taxon>
        <taxon>Nematoda</taxon>
        <taxon>Chromadorea</taxon>
        <taxon>Rhabditida</taxon>
        <taxon>Spirurina</taxon>
        <taxon>Ascaridomorpha</taxon>
        <taxon>Ascaridoidea</taxon>
        <taxon>Toxocaridae</taxon>
        <taxon>Toxocara</taxon>
    </lineage>
</organism>
<dbReference type="GO" id="GO:0005178">
    <property type="term" value="F:integrin binding"/>
    <property type="evidence" value="ECO:0007669"/>
    <property type="project" value="TreeGrafter"/>
</dbReference>
<dbReference type="PROSITE" id="PS51470">
    <property type="entry name" value="FG_GAP"/>
    <property type="match status" value="6"/>
</dbReference>
<evidence type="ECO:0000259" key="16">
    <source>
        <dbReference type="Pfam" id="PF20805"/>
    </source>
</evidence>
<dbReference type="Gene3D" id="2.60.40.1510">
    <property type="entry name" value="ntegrin, alpha v. Chain A, domain 3"/>
    <property type="match status" value="1"/>
</dbReference>
<dbReference type="Proteomes" id="UP000031036">
    <property type="component" value="Unassembled WGS sequence"/>
</dbReference>
<evidence type="ECO:0000313" key="19">
    <source>
        <dbReference type="Proteomes" id="UP000031036"/>
    </source>
</evidence>
<evidence type="ECO:0000256" key="6">
    <source>
        <dbReference type="ARBA" id="ARBA00022889"/>
    </source>
</evidence>
<comment type="similarity">
    <text evidence="2 14">Belongs to the integrin alpha chain family.</text>
</comment>
<dbReference type="InterPro" id="IPR013517">
    <property type="entry name" value="FG-GAP"/>
</dbReference>
<evidence type="ECO:0000256" key="10">
    <source>
        <dbReference type="ARBA" id="ARBA00023157"/>
    </source>
</evidence>
<dbReference type="SMART" id="SM00191">
    <property type="entry name" value="Int_alpha"/>
    <property type="match status" value="6"/>
</dbReference>
<feature type="transmembrane region" description="Helical" evidence="14">
    <location>
        <begin position="59"/>
        <end position="77"/>
    </location>
</feature>
<keyword evidence="4" id="KW-0732">Signal</keyword>
<evidence type="ECO:0000256" key="4">
    <source>
        <dbReference type="ARBA" id="ARBA00022729"/>
    </source>
</evidence>
<sequence>MYAIKWWLDGSEQLLVCFNAKTAVCSSSREWSAVQATALASAFGNSVIRGTMRDRRRNAASLAAVHLLLVLMCLVLSSTCFNIDIRHPVVHRSTPNSLFGYSIDFYQYEGMTLLIVGAPKANSGAKQPGVRESGAVFRCSVEKPLCSEIFFDREGNEKRLNGSHLLPIEEKSHQMFGATVVSSKKGDKVLACAPHYKYFFSKFEVVEPVGTCFYATEGFDRIEEFASCRQEPARHGHHRFGYGMCGFSAAIPDDGDERLFIGAPGAYYWQGAVFSQSVVDPNDRPNTKDGPAHHDNYNLGYATAVGDFDGDGKDDIVAGVPRGNELVGAVYIFSSSLVSLRNLTDRGGQRGQYFGAAVAVADLNADGYDDVIVGSPFYTDYKTVIDVKTQEQKPRYDVGKVMVFFQGPAHDFPKWESLVGHTEWSRFGFSLAVAGDLNQDGYNDFVVGAPYDGEDGRGAVYVYHGSKDGLRKEPTQKIEARKVHPDLRAFGYSLAGGKDVDQNQYPDIAVGAYQSSQAVVFKTKPVITVTGSLGTSKQSINLEEKTCPTEFGYMACDKVKLCLKYEGKGQSPDDIDLKIFIQLDSKKTITPRAFFRRRDLANKRNTKAGKKSVSKEQPDVIEQVIHVRKREKFCDTYDIYVSDTIRDKLTPIYITANYTYEERPTGISASGYLEPALDSTVPLAFVAELPIDKNCGPDEQCVPDLKVHAISNKEKFTIGASDQSLVLNVTVKNRGEDSYESQFFITIPPGFEYGGIENYVTKQPLSCSPQGKAEKGEDYIFACDIGNPLPANAEALFGFRLTGTNVDASMEEVVVKMSVNSTNAEHEGRDIDNEMNVRIPLEVKAQLSLVGRSTPEQLDYSIRNRTAGSDAIFDSEIGPVVSHLYQVINRGPSAISGASLDVIWPSFAENGQHLLYLIDVPQVNDASKVKCRVKQNQNVNPDSLTISNEHIPTPSAIIFEETNDRFKYEDGEHIRNQYEEYMRRRRVRQVDDDWSHTRRRIRVEEQRSARAIQAKNDMKHAVKMAKAAGSAIEYKGPLSRATIDCSHNNCTHIECDIGRLNEDEFVLVEIYSRLALNTLIDNNILEADISSIGIAKISALPSAPRYSPPSQLTAVTTDVNPTDPEQAQRGVPWWLYLLAILIGLVILALLILCLWRCGFFKRNRPPTEQATYNKGTRNADMYADSKVRYAHPYMYSEERHGVKV</sequence>
<dbReference type="OMA" id="SCVSTRF"/>
<dbReference type="Gene3D" id="1.20.5.930">
    <property type="entry name" value="Bicelle-embedded integrin alpha(iib) transmembrane segment"/>
    <property type="match status" value="1"/>
</dbReference>
<dbReference type="Pfam" id="PF01839">
    <property type="entry name" value="FG-GAP"/>
    <property type="match status" value="3"/>
</dbReference>
<keyword evidence="9 14" id="KW-0472">Membrane</keyword>
<dbReference type="SUPFAM" id="SSF69318">
    <property type="entry name" value="Integrin alpha N-terminal domain"/>
    <property type="match status" value="1"/>
</dbReference>
<dbReference type="GO" id="GO:0098609">
    <property type="term" value="P:cell-cell adhesion"/>
    <property type="evidence" value="ECO:0007669"/>
    <property type="project" value="TreeGrafter"/>
</dbReference>
<dbReference type="GO" id="GO:0009897">
    <property type="term" value="C:external side of plasma membrane"/>
    <property type="evidence" value="ECO:0007669"/>
    <property type="project" value="TreeGrafter"/>
</dbReference>
<comment type="subcellular location">
    <subcellularLocation>
        <location evidence="1 14">Membrane</location>
        <topology evidence="1 14">Single-pass type I membrane protein</topology>
    </subcellularLocation>
</comment>
<evidence type="ECO:0000256" key="11">
    <source>
        <dbReference type="ARBA" id="ARBA00023170"/>
    </source>
</evidence>
<reference evidence="18 19" key="1">
    <citation type="submission" date="2014-11" db="EMBL/GenBank/DDBJ databases">
        <title>Genetic blueprint of the zoonotic pathogen Toxocara canis.</title>
        <authorList>
            <person name="Zhu X.-Q."/>
            <person name="Korhonen P.K."/>
            <person name="Cai H."/>
            <person name="Young N.D."/>
            <person name="Nejsum P."/>
            <person name="von Samson-Himmelstjerna G."/>
            <person name="Boag P.R."/>
            <person name="Tan P."/>
            <person name="Li Q."/>
            <person name="Min J."/>
            <person name="Yang Y."/>
            <person name="Wang X."/>
            <person name="Fang X."/>
            <person name="Hall R.S."/>
            <person name="Hofmann A."/>
            <person name="Sternberg P.W."/>
            <person name="Jex A.R."/>
            <person name="Gasser R.B."/>
        </authorList>
    </citation>
    <scope>NUCLEOTIDE SEQUENCE [LARGE SCALE GENOMIC DNA]</scope>
    <source>
        <strain evidence="18">PN_DK_2014</strain>
    </source>
</reference>
<name>A0A0B2W4L9_TOXCA</name>
<dbReference type="InterPro" id="IPR013649">
    <property type="entry name" value="Integrin_alpha_Ig-like_1"/>
</dbReference>
<keyword evidence="11 14" id="KW-0675">Receptor</keyword>
<keyword evidence="8 14" id="KW-0401">Integrin</keyword>
<dbReference type="Gene3D" id="2.60.40.1460">
    <property type="entry name" value="Integrin domains. Chain A, domain 2"/>
    <property type="match status" value="1"/>
</dbReference>
<evidence type="ECO:0000256" key="3">
    <source>
        <dbReference type="ARBA" id="ARBA00022692"/>
    </source>
</evidence>
<dbReference type="InterPro" id="IPR000413">
    <property type="entry name" value="Integrin_alpha"/>
</dbReference>
<keyword evidence="5" id="KW-0677">Repeat</keyword>
<evidence type="ECO:0000256" key="7">
    <source>
        <dbReference type="ARBA" id="ARBA00022989"/>
    </source>
</evidence>
<dbReference type="PANTHER" id="PTHR23220:SF133">
    <property type="entry name" value="INTEGRIN ALPHA-PS2"/>
    <property type="match status" value="1"/>
</dbReference>
<dbReference type="GO" id="GO:0008305">
    <property type="term" value="C:integrin complex"/>
    <property type="evidence" value="ECO:0007669"/>
    <property type="project" value="InterPro"/>
</dbReference>
<evidence type="ECO:0000256" key="12">
    <source>
        <dbReference type="ARBA" id="ARBA00023180"/>
    </source>
</evidence>
<dbReference type="InterPro" id="IPR018184">
    <property type="entry name" value="Integrin_alpha_C_CS"/>
</dbReference>
<dbReference type="Pfam" id="PF00357">
    <property type="entry name" value="Integrin_alpha"/>
    <property type="match status" value="1"/>
</dbReference>
<gene>
    <name evidence="18" type="primary">pat-2</name>
    <name evidence="18" type="ORF">Tcan_17751</name>
</gene>
<feature type="domain" description="Integrin alpha third immunoglobulin-like" evidence="17">
    <location>
        <begin position="847"/>
        <end position="1121"/>
    </location>
</feature>
<dbReference type="GO" id="GO:0033627">
    <property type="term" value="P:cell adhesion mediated by integrin"/>
    <property type="evidence" value="ECO:0007669"/>
    <property type="project" value="TreeGrafter"/>
</dbReference>
<keyword evidence="6 14" id="KW-0130">Cell adhesion</keyword>
<keyword evidence="3 14" id="KW-0812">Transmembrane</keyword>
<dbReference type="GO" id="GO:0007229">
    <property type="term" value="P:integrin-mediated signaling pathway"/>
    <property type="evidence" value="ECO:0007669"/>
    <property type="project" value="UniProtKB-KW"/>
</dbReference>
<evidence type="ECO:0000256" key="5">
    <source>
        <dbReference type="ARBA" id="ARBA00022737"/>
    </source>
</evidence>
<evidence type="ECO:0000256" key="13">
    <source>
        <dbReference type="PROSITE-ProRule" id="PRU00803"/>
    </source>
</evidence>
<evidence type="ECO:0000256" key="14">
    <source>
        <dbReference type="RuleBase" id="RU003762"/>
    </source>
</evidence>
<dbReference type="GO" id="GO:0048513">
    <property type="term" value="P:animal organ development"/>
    <property type="evidence" value="ECO:0007669"/>
    <property type="project" value="UniProtKB-ARBA"/>
</dbReference>
<dbReference type="Gene3D" id="2.60.40.1530">
    <property type="entry name" value="ntegrin, alpha v. Chain A, domain 4"/>
    <property type="match status" value="1"/>
</dbReference>
<feature type="domain" description="Integrin alpha first immunoglubulin-like" evidence="15">
    <location>
        <begin position="523"/>
        <end position="693"/>
    </location>
</feature>
<dbReference type="Pfam" id="PF20806">
    <property type="entry name" value="Integrin_A_Ig_3"/>
    <property type="match status" value="1"/>
</dbReference>
<evidence type="ECO:0000313" key="18">
    <source>
        <dbReference type="EMBL" id="KHN88614.1"/>
    </source>
</evidence>
<dbReference type="GO" id="GO:0007160">
    <property type="term" value="P:cell-matrix adhesion"/>
    <property type="evidence" value="ECO:0007669"/>
    <property type="project" value="TreeGrafter"/>
</dbReference>
<dbReference type="InterPro" id="IPR048286">
    <property type="entry name" value="Integrin_alpha_Ig-like_3"/>
</dbReference>
<dbReference type="Pfam" id="PF20805">
    <property type="entry name" value="Integrin_A_Ig_2"/>
    <property type="match status" value="1"/>
</dbReference>
<dbReference type="PROSITE" id="PS00242">
    <property type="entry name" value="INTEGRIN_ALPHA"/>
    <property type="match status" value="1"/>
</dbReference>
<accession>A0A0B2W4L9</accession>
<feature type="domain" description="Integrin alpha second immunoglobulin-like" evidence="16">
    <location>
        <begin position="695"/>
        <end position="839"/>
    </location>
</feature>
<keyword evidence="12" id="KW-0325">Glycoprotein</keyword>
<feature type="repeat" description="FG-GAP" evidence="13">
    <location>
        <begin position="340"/>
        <end position="396"/>
    </location>
</feature>
<dbReference type="OrthoDB" id="5317514at2759"/>
<feature type="transmembrane region" description="Helical" evidence="14">
    <location>
        <begin position="1133"/>
        <end position="1155"/>
    </location>
</feature>